<protein>
    <submittedName>
        <fullName evidence="2">Uncharacterized protein</fullName>
    </submittedName>
</protein>
<name>A0A832G8K3_9BACT</name>
<dbReference type="AlphaFoldDB" id="A0A832G8K3"/>
<organism evidence="2">
    <name type="scientific">Ignavibacterium album</name>
    <dbReference type="NCBI Taxonomy" id="591197"/>
    <lineage>
        <taxon>Bacteria</taxon>
        <taxon>Pseudomonadati</taxon>
        <taxon>Ignavibacteriota</taxon>
        <taxon>Ignavibacteria</taxon>
        <taxon>Ignavibacteriales</taxon>
        <taxon>Ignavibacteriaceae</taxon>
        <taxon>Ignavibacterium</taxon>
    </lineage>
</organism>
<sequence>MKQSIIYHLFYLLLLIILILFLPSCKEESNPVDNNQPFATATKNILPASGGQIELTDKSGNKITLIIQPYALEDSTAVTLELMNNTLANPFSQNILNTIRILPDGLRLDSTSIIKISFAAAISDTNKTMIYYLKKSDLAYALKTKWIDNKTVEAQISHFSDYGGANPTKQEIESQATNVGNDFNYNIWDWQGFFQYVQTMLKYIEYCRLYGNDELAEQLMTNLENKIVNQCNAFLNEPIPDEPCGYYLKALLKYHEAFCLMVRHNPQLEDRFNDRIDEVLNRCYVRGELEFVYDYCFSAQGAEICRLITGSVPFTVNTTIEPHGKINGTGTLDWHGWMNGIPPNCIYDEVGTVNVTLGGAMVLDEYGVLWMDFETLEHASGTVTAMCDGIGTVNPFNPPDVTHNIRILAQEGSELIMPVPGANGSFKWILHLNFMPCKSEIARHIKLKNNIR</sequence>
<gene>
    <name evidence="2" type="ORF">ENS56_14440</name>
</gene>
<feature type="transmembrane region" description="Helical" evidence="1">
    <location>
        <begin position="5"/>
        <end position="22"/>
    </location>
</feature>
<keyword evidence="1" id="KW-1133">Transmembrane helix</keyword>
<accession>A0A832G8K3</accession>
<keyword evidence="1" id="KW-0472">Membrane</keyword>
<evidence type="ECO:0000256" key="1">
    <source>
        <dbReference type="SAM" id="Phobius"/>
    </source>
</evidence>
<evidence type="ECO:0000313" key="2">
    <source>
        <dbReference type="EMBL" id="HGT49233.1"/>
    </source>
</evidence>
<keyword evidence="1" id="KW-0812">Transmembrane</keyword>
<proteinExistence type="predicted"/>
<reference evidence="2" key="1">
    <citation type="journal article" date="2020" name="mSystems">
        <title>Genome- and Community-Level Interaction Insights into Carbon Utilization and Element Cycling Functions of Hydrothermarchaeota in Hydrothermal Sediment.</title>
        <authorList>
            <person name="Zhou Z."/>
            <person name="Liu Y."/>
            <person name="Xu W."/>
            <person name="Pan J."/>
            <person name="Luo Z.H."/>
            <person name="Li M."/>
        </authorList>
    </citation>
    <scope>NUCLEOTIDE SEQUENCE [LARGE SCALE GENOMIC DNA]</scope>
    <source>
        <strain evidence="2">SpSt-500</strain>
    </source>
</reference>
<dbReference type="EMBL" id="DSVI01000027">
    <property type="protein sequence ID" value="HGT49233.1"/>
    <property type="molecule type" value="Genomic_DNA"/>
</dbReference>
<comment type="caution">
    <text evidence="2">The sequence shown here is derived from an EMBL/GenBank/DDBJ whole genome shotgun (WGS) entry which is preliminary data.</text>
</comment>